<accession>A0A1P8AT10</accession>
<accession>A0A178WIZ5</accession>
<evidence type="ECO:0000256" key="1">
    <source>
        <dbReference type="SAM" id="MobiDB-lite"/>
    </source>
</evidence>
<dbReference type="ExpressionAtlas" id="A0A178WIZ5">
    <property type="expression patterns" value="baseline and differential"/>
</dbReference>
<evidence type="ECO:0000313" key="2">
    <source>
        <dbReference type="Araport" id="AT1G80625"/>
    </source>
</evidence>
<protein>
    <submittedName>
        <fullName evidence="3">Uncharacterized protein</fullName>
    </submittedName>
</protein>
<keyword evidence="4" id="KW-1185">Reference proteome</keyword>
<dbReference type="RefSeq" id="NP_001322100.1">
    <property type="nucleotide sequence ID" value="NM_001334995.1"/>
</dbReference>
<reference evidence="3 4" key="1">
    <citation type="journal article" date="2000" name="Nature">
        <title>Sequence and analysis of chromosome 1 of the plant Arabidopsis thaliana.</title>
        <authorList>
            <person name="Theologis A."/>
            <person name="Ecker J.R."/>
            <person name="Palm C.J."/>
            <person name="Federspiel N.A."/>
            <person name="Kaul S."/>
            <person name="White O."/>
            <person name="Alonso J."/>
            <person name="Altafi H."/>
            <person name="Araujo R."/>
            <person name="Bowman C.L."/>
            <person name="Brooks S.Y."/>
            <person name="Buehler E."/>
            <person name="Chan A."/>
            <person name="Chao Q."/>
            <person name="Chen H."/>
            <person name="Cheuk R.F."/>
            <person name="Chin C.W."/>
            <person name="Chung M.K."/>
            <person name="Conn L."/>
            <person name="Conway A.B."/>
            <person name="Conway A.R."/>
            <person name="Creasy T.H."/>
            <person name="Dewar K."/>
            <person name="Dunn P."/>
            <person name="Etgu P."/>
            <person name="Feldblyum T.V."/>
            <person name="Feng J."/>
            <person name="Fong B."/>
            <person name="Fujii C.Y."/>
            <person name="Gill J.E."/>
            <person name="Goldsmith A.D."/>
            <person name="Haas B."/>
            <person name="Hansen N.F."/>
            <person name="Hughes B."/>
            <person name="Huizar L."/>
            <person name="Hunter J.L."/>
            <person name="Jenkins J."/>
            <person name="Johnson-Hopson C."/>
            <person name="Khan S."/>
            <person name="Khaykin E."/>
            <person name="Kim C.J."/>
            <person name="Koo H.L."/>
            <person name="Kremenetskaia I."/>
            <person name="Kurtz D.B."/>
            <person name="Kwan A."/>
            <person name="Lam B."/>
            <person name="Langin-Hooper S."/>
            <person name="Lee A."/>
            <person name="Lee J.M."/>
            <person name="Lenz C.A."/>
            <person name="Li J.H."/>
            <person name="Li Y."/>
            <person name="Lin X."/>
            <person name="Liu S.X."/>
            <person name="Liu Z.A."/>
            <person name="Luros J.S."/>
            <person name="Maiti R."/>
            <person name="Marziali A."/>
            <person name="Militscher J."/>
            <person name="Miranda M."/>
            <person name="Nguyen M."/>
            <person name="Nierman W.C."/>
            <person name="Osborne B.I."/>
            <person name="Pai G."/>
            <person name="Peterson J."/>
            <person name="Pham P.K."/>
            <person name="Rizzo M."/>
            <person name="Rooney T."/>
            <person name="Rowley D."/>
            <person name="Sakano H."/>
            <person name="Salzberg S.L."/>
            <person name="Schwartz J.R."/>
            <person name="Shinn P."/>
            <person name="Southwick A.M."/>
            <person name="Sun H."/>
            <person name="Tallon L.J."/>
            <person name="Tambunga G."/>
            <person name="Toriumi M.J."/>
            <person name="Town C.D."/>
            <person name="Utterback T."/>
            <person name="Van Aken S."/>
            <person name="Vaysberg M."/>
            <person name="Vysotskaia V.S."/>
            <person name="Walker M."/>
            <person name="Wu D."/>
            <person name="Yu G."/>
            <person name="Fraser C.M."/>
            <person name="Venter J.C."/>
            <person name="Davis R.W."/>
        </authorList>
    </citation>
    <scope>NUCLEOTIDE SEQUENCE [LARGE SCALE GENOMIC DNA]</scope>
    <source>
        <strain evidence="4">cv. Columbia</strain>
    </source>
</reference>
<dbReference type="OrthoDB" id="1102453at2759"/>
<gene>
    <name evidence="2 3" type="ordered locus">At1g80625</name>
</gene>
<dbReference type="Araport" id="AT1G80625"/>
<feature type="compositionally biased region" description="Basic and acidic residues" evidence="1">
    <location>
        <begin position="95"/>
        <end position="108"/>
    </location>
</feature>
<dbReference type="OMA" id="RYLRYKT"/>
<feature type="region of interest" description="Disordered" evidence="1">
    <location>
        <begin position="74"/>
        <end position="109"/>
    </location>
</feature>
<name>A0A178WIZ5_ARATH</name>
<dbReference type="GeneID" id="28717442"/>
<dbReference type="KEGG" id="ath:AT1G80625"/>
<evidence type="ECO:0000313" key="4">
    <source>
        <dbReference type="Proteomes" id="UP000006548"/>
    </source>
</evidence>
<dbReference type="ProteomicsDB" id="211683"/>
<evidence type="ECO:0000313" key="3">
    <source>
        <dbReference type="EMBL" id="ANM59765.1"/>
    </source>
</evidence>
<organism evidence="3 4">
    <name type="scientific">Arabidopsis thaliana</name>
    <name type="common">Mouse-ear cress</name>
    <dbReference type="NCBI Taxonomy" id="3702"/>
    <lineage>
        <taxon>Eukaryota</taxon>
        <taxon>Viridiplantae</taxon>
        <taxon>Streptophyta</taxon>
        <taxon>Embryophyta</taxon>
        <taxon>Tracheophyta</taxon>
        <taxon>Spermatophyta</taxon>
        <taxon>Magnoliopsida</taxon>
        <taxon>eudicotyledons</taxon>
        <taxon>Gunneridae</taxon>
        <taxon>Pentapetalae</taxon>
        <taxon>rosids</taxon>
        <taxon>malvids</taxon>
        <taxon>Brassicales</taxon>
        <taxon>Brassicaceae</taxon>
        <taxon>Camelineae</taxon>
        <taxon>Arabidopsis</taxon>
    </lineage>
</organism>
<dbReference type="Proteomes" id="UP000006548">
    <property type="component" value="Chromosome 1"/>
</dbReference>
<dbReference type="EMBL" id="CP002684">
    <property type="protein sequence ID" value="ANM59765.1"/>
    <property type="molecule type" value="Genomic_DNA"/>
</dbReference>
<dbReference type="AlphaFoldDB" id="A0A178WIZ5"/>
<dbReference type="TAIR" id="AT1G80625"/>
<reference evidence="4" key="2">
    <citation type="journal article" date="2017" name="Plant J.">
        <title>Araport11: a complete reannotation of the Arabidopsis thaliana reference genome.</title>
        <authorList>
            <person name="Cheng C.Y."/>
            <person name="Krishnakumar V."/>
            <person name="Chan A.P."/>
            <person name="Thibaud-Nissen F."/>
            <person name="Schobel S."/>
            <person name="Town C.D."/>
        </authorList>
    </citation>
    <scope>GENOME REANNOTATION</scope>
    <source>
        <strain evidence="4">cv. Columbia</strain>
    </source>
</reference>
<sequence length="199" mass="23313">MAFHLLRPKQRFDLNPFLIRIFSTSSSSLPSQLPSNFFTKKPLVDRARDSGNVFDRFAINRYRREKPDEIQSEVLITEQPKEEKRRRPGRPKKKQLVEKKPPLDEKKSRAASIARKTFTAFGSSLQNALKNHPDYICSVTHAMDVLNGLPRVKKWLPLYRASMDHLMADVAHRQAFLTVSDPEDMIRYLRYKTQKMKRE</sequence>
<proteinExistence type="predicted"/>
<dbReference type="InParanoid" id="A0A178WIZ5"/>